<accession>A0A7W7LSG2</accession>
<protein>
    <recommendedName>
        <fullName evidence="3">SCP2 domain-containing protein</fullName>
    </recommendedName>
</protein>
<reference evidence="1 2" key="1">
    <citation type="submission" date="2020-08" db="EMBL/GenBank/DDBJ databases">
        <title>Genomic Encyclopedia of Type Strains, Phase III (KMG-III): the genomes of soil and plant-associated and newly described type strains.</title>
        <authorList>
            <person name="Whitman W."/>
        </authorList>
    </citation>
    <scope>NUCLEOTIDE SEQUENCE [LARGE SCALE GENOMIC DNA]</scope>
    <source>
        <strain evidence="1 2">CECT 3266</strain>
    </source>
</reference>
<organism evidence="1 2">
    <name type="scientific">Streptomyces olivoverticillatus</name>
    <dbReference type="NCBI Taxonomy" id="66427"/>
    <lineage>
        <taxon>Bacteria</taxon>
        <taxon>Bacillati</taxon>
        <taxon>Actinomycetota</taxon>
        <taxon>Actinomycetes</taxon>
        <taxon>Kitasatosporales</taxon>
        <taxon>Streptomycetaceae</taxon>
        <taxon>Streptomyces</taxon>
    </lineage>
</organism>
<dbReference type="SUPFAM" id="SSF55718">
    <property type="entry name" value="SCP-like"/>
    <property type="match status" value="1"/>
</dbReference>
<gene>
    <name evidence="1" type="ORF">FHS39_004274</name>
</gene>
<sequence length="142" mass="15086">MAARTHDFRELRKLTEGRSAEEVEAAAVEACGGVDEVLDAVFTAYRDAFDPQRAGDAQGEFQFDVTTSAGTRQYTVAVGEGRCEARRGPGAPATAVTTVGLGNLLLMAAGEVTGFRLYGKKLLTTEGDLTAAIGFKDWFVFG</sequence>
<dbReference type="Proteomes" id="UP000556084">
    <property type="component" value="Unassembled WGS sequence"/>
</dbReference>
<proteinExistence type="predicted"/>
<dbReference type="AlphaFoldDB" id="A0A7W7LSG2"/>
<evidence type="ECO:0008006" key="3">
    <source>
        <dbReference type="Google" id="ProtNLM"/>
    </source>
</evidence>
<dbReference type="RefSeq" id="WP_184351002.1">
    <property type="nucleotide sequence ID" value="NZ_JACHJH010000006.1"/>
</dbReference>
<comment type="caution">
    <text evidence="1">The sequence shown here is derived from an EMBL/GenBank/DDBJ whole genome shotgun (WGS) entry which is preliminary data.</text>
</comment>
<dbReference type="InterPro" id="IPR036527">
    <property type="entry name" value="SCP2_sterol-bd_dom_sf"/>
</dbReference>
<keyword evidence="2" id="KW-1185">Reference proteome</keyword>
<dbReference type="EMBL" id="JACHJH010000006">
    <property type="protein sequence ID" value="MBB4895207.1"/>
    <property type="molecule type" value="Genomic_DNA"/>
</dbReference>
<evidence type="ECO:0000313" key="2">
    <source>
        <dbReference type="Proteomes" id="UP000556084"/>
    </source>
</evidence>
<name>A0A7W7LSG2_9ACTN</name>
<dbReference type="Gene3D" id="3.30.1050.10">
    <property type="entry name" value="SCP2 sterol-binding domain"/>
    <property type="match status" value="1"/>
</dbReference>
<evidence type="ECO:0000313" key="1">
    <source>
        <dbReference type="EMBL" id="MBB4895207.1"/>
    </source>
</evidence>